<dbReference type="Pfam" id="PF13374">
    <property type="entry name" value="TPR_10"/>
    <property type="match status" value="2"/>
</dbReference>
<reference evidence="3" key="2">
    <citation type="submission" date="2015-01" db="EMBL/GenBank/DDBJ databases">
        <title>Evolutionary Origins and Diversification of the Mycorrhizal Mutualists.</title>
        <authorList>
            <consortium name="DOE Joint Genome Institute"/>
            <consortium name="Mycorrhizal Genomics Consortium"/>
            <person name="Kohler A."/>
            <person name="Kuo A."/>
            <person name="Nagy L.G."/>
            <person name="Floudas D."/>
            <person name="Copeland A."/>
            <person name="Barry K.W."/>
            <person name="Cichocki N."/>
            <person name="Veneault-Fourrey C."/>
            <person name="LaButti K."/>
            <person name="Lindquist E.A."/>
            <person name="Lipzen A."/>
            <person name="Lundell T."/>
            <person name="Morin E."/>
            <person name="Murat C."/>
            <person name="Riley R."/>
            <person name="Ohm R."/>
            <person name="Sun H."/>
            <person name="Tunlid A."/>
            <person name="Henrissat B."/>
            <person name="Grigoriev I.V."/>
            <person name="Hibbett D.S."/>
            <person name="Martin F."/>
        </authorList>
    </citation>
    <scope>NUCLEOTIDE SEQUENCE [LARGE SCALE GENOMIC DNA]</scope>
    <source>
        <strain evidence="3">441</strain>
    </source>
</reference>
<gene>
    <name evidence="2" type="ORF">PISMIDRAFT_12136</name>
</gene>
<dbReference type="Gene3D" id="1.25.40.10">
    <property type="entry name" value="Tetratricopeptide repeat domain"/>
    <property type="match status" value="3"/>
</dbReference>
<dbReference type="EMBL" id="KN833749">
    <property type="protein sequence ID" value="KIK21624.1"/>
    <property type="molecule type" value="Genomic_DNA"/>
</dbReference>
<dbReference type="HOGENOM" id="CLU_000288_138_6_1"/>
<dbReference type="AlphaFoldDB" id="A0A0C9Z694"/>
<dbReference type="Pfam" id="PF06985">
    <property type="entry name" value="HET"/>
    <property type="match status" value="1"/>
</dbReference>
<evidence type="ECO:0000313" key="3">
    <source>
        <dbReference type="Proteomes" id="UP000054018"/>
    </source>
</evidence>
<evidence type="ECO:0000259" key="1">
    <source>
        <dbReference type="Pfam" id="PF06985"/>
    </source>
</evidence>
<dbReference type="OrthoDB" id="2650482at2759"/>
<dbReference type="SUPFAM" id="SSF48452">
    <property type="entry name" value="TPR-like"/>
    <property type="match status" value="3"/>
</dbReference>
<dbReference type="PANTHER" id="PTHR10622">
    <property type="entry name" value="HET DOMAIN-CONTAINING PROTEIN"/>
    <property type="match status" value="1"/>
</dbReference>
<feature type="domain" description="Heterokaryon incompatibility" evidence="1">
    <location>
        <begin position="625"/>
        <end position="715"/>
    </location>
</feature>
<sequence length="1046" mass="116785">MASSDDVSYKRAILESCPPGSNGRDLALFNLASALRKRFKEGEKFGDLDEAITLLRDALQLCPSGHHDRSLSLHALALCLSNRYDSQGAIADLEEAVTVGRAALALRLPGHPDRDVSLYNLACDLRRRFRKHARMYDLDEAIELHHAALELRPSGHRGRSSSLHSLATCLSNRYDSQGEVADLEEAVTFGRAALELRLPGHPDRAVSLYNLARDLRRRFKKYARMCDLDEAIGLHCAALELRPSGHLDRSSSLHSLATCLSERYDSQGAVADLEEAVTLGRAALKLRLPGHPDRAVSLNNLACDLRTRFKKYARMYDLDEAIELDRAALELCPSGHPDRSSFLHELAFCLSNRYYSQGAVADLEEAVTLGRAALELRLPGHPDRVVSLSNLACDLRRRFKKYARMCDLDEAIELHRAALELCPPGHRDRSSSLHSLALCLSNRYDSQGEVADLEEAISLGRAALELYPMGHPARASCLHDLAQRLAKHFRHQPVAADLDEAIALEQEALQLLTPGDPSYDVSRRCFMTYLQTKINSEAAITSPKAPDVPHFDVNQAIRGFAFETLKMMPTRLLHTLTGALCNRDAQMSHFIGSQQYSQLLSSCRRCPPNQRTKLIHATISGYFQFVTFSHRWGAGEPLLRDVEGHSIYGMSTEGGFGKLQAFCLRACEQNYLWAWSDTCCIDKDSSAELQEAIGSMFAWYRRSALTIVHLSDVANANSFGSSEWFRRGWTLQELLAPQTILFYTQNWSLYKNHIGSNHKANVNVIEELEKATGIESRFLTEFSPGTDDARSRLQWASSRRTTRPEDIAYSLFGIFALHLPVLYGESAENALGRLLAEIISQCGDISVLDWVGEASPFHSCFPAHITSYQTLSWPLSSHTDAQPFRMSRRFLSSAALRKLHRSLTELPVPQFINRRLTLPSITHRVRAIQLQAADPRAPGFKYKIRASGLRPLEITLLDKLEDAVVKQGALQLVRPWHSKLLSPSAELDAATEKRLLSTLGRPFHALLLIRLPHNEYKRIASSTLIVAEPVDSGSVLRSKVTTLNIA</sequence>
<dbReference type="SUPFAM" id="SSF81901">
    <property type="entry name" value="HCP-like"/>
    <property type="match status" value="1"/>
</dbReference>
<dbReference type="PANTHER" id="PTHR10622:SF10">
    <property type="entry name" value="HET DOMAIN-CONTAINING PROTEIN"/>
    <property type="match status" value="1"/>
</dbReference>
<name>A0A0C9Z694_9AGAM</name>
<dbReference type="InterPro" id="IPR011990">
    <property type="entry name" value="TPR-like_helical_dom_sf"/>
</dbReference>
<organism evidence="2 3">
    <name type="scientific">Pisolithus microcarpus 441</name>
    <dbReference type="NCBI Taxonomy" id="765257"/>
    <lineage>
        <taxon>Eukaryota</taxon>
        <taxon>Fungi</taxon>
        <taxon>Dikarya</taxon>
        <taxon>Basidiomycota</taxon>
        <taxon>Agaricomycotina</taxon>
        <taxon>Agaricomycetes</taxon>
        <taxon>Agaricomycetidae</taxon>
        <taxon>Boletales</taxon>
        <taxon>Sclerodermatineae</taxon>
        <taxon>Pisolithaceae</taxon>
        <taxon>Pisolithus</taxon>
    </lineage>
</organism>
<dbReference type="SMART" id="SM00028">
    <property type="entry name" value="TPR"/>
    <property type="match status" value="7"/>
</dbReference>
<dbReference type="Proteomes" id="UP000054018">
    <property type="component" value="Unassembled WGS sequence"/>
</dbReference>
<accession>A0A0C9Z694</accession>
<proteinExistence type="predicted"/>
<keyword evidence="3" id="KW-1185">Reference proteome</keyword>
<dbReference type="InterPro" id="IPR019734">
    <property type="entry name" value="TPR_rpt"/>
</dbReference>
<dbReference type="InterPro" id="IPR010730">
    <property type="entry name" value="HET"/>
</dbReference>
<evidence type="ECO:0000313" key="2">
    <source>
        <dbReference type="EMBL" id="KIK21624.1"/>
    </source>
</evidence>
<protein>
    <recommendedName>
        <fullName evidence="1">Heterokaryon incompatibility domain-containing protein</fullName>
    </recommendedName>
</protein>
<reference evidence="2 3" key="1">
    <citation type="submission" date="2014-04" db="EMBL/GenBank/DDBJ databases">
        <authorList>
            <consortium name="DOE Joint Genome Institute"/>
            <person name="Kuo A."/>
            <person name="Kohler A."/>
            <person name="Costa M.D."/>
            <person name="Nagy L.G."/>
            <person name="Floudas D."/>
            <person name="Copeland A."/>
            <person name="Barry K.W."/>
            <person name="Cichocki N."/>
            <person name="Veneault-Fourrey C."/>
            <person name="LaButti K."/>
            <person name="Lindquist E.A."/>
            <person name="Lipzen A."/>
            <person name="Lundell T."/>
            <person name="Morin E."/>
            <person name="Murat C."/>
            <person name="Sun H."/>
            <person name="Tunlid A."/>
            <person name="Henrissat B."/>
            <person name="Grigoriev I.V."/>
            <person name="Hibbett D.S."/>
            <person name="Martin F."/>
            <person name="Nordberg H.P."/>
            <person name="Cantor M.N."/>
            <person name="Hua S.X."/>
        </authorList>
    </citation>
    <scope>NUCLEOTIDE SEQUENCE [LARGE SCALE GENOMIC DNA]</scope>
    <source>
        <strain evidence="2 3">441</strain>
    </source>
</reference>